<dbReference type="KEGG" id="cthd:CDO33_20430"/>
<dbReference type="Pfam" id="PF10091">
    <property type="entry name" value="Glycoamylase"/>
    <property type="match status" value="1"/>
</dbReference>
<dbReference type="SUPFAM" id="SSF48208">
    <property type="entry name" value="Six-hairpin glycosidases"/>
    <property type="match status" value="1"/>
</dbReference>
<evidence type="ECO:0000259" key="4">
    <source>
        <dbReference type="Pfam" id="PF06165"/>
    </source>
</evidence>
<dbReference type="InterPro" id="IPR037820">
    <property type="entry name" value="GH94N_NdvB"/>
</dbReference>
<dbReference type="InterPro" id="IPR037018">
    <property type="entry name" value="GH65_N"/>
</dbReference>
<dbReference type="Pfam" id="PF17167">
    <property type="entry name" value="Glyco_hydro_94"/>
    <property type="match status" value="1"/>
</dbReference>
<dbReference type="Pfam" id="PF06165">
    <property type="entry name" value="GH94_b-supersand"/>
    <property type="match status" value="2"/>
</dbReference>
<feature type="transmembrane region" description="Helical" evidence="3">
    <location>
        <begin position="430"/>
        <end position="452"/>
    </location>
</feature>
<evidence type="ECO:0000256" key="1">
    <source>
        <dbReference type="ARBA" id="ARBA00022676"/>
    </source>
</evidence>
<dbReference type="SMART" id="SM01068">
    <property type="entry name" value="CBM_X"/>
    <property type="match status" value="2"/>
</dbReference>
<dbReference type="OrthoDB" id="9769991at2"/>
<feature type="transmembrane region" description="Helical" evidence="3">
    <location>
        <begin position="971"/>
        <end position="998"/>
    </location>
</feature>
<keyword evidence="3" id="KW-0812">Transmembrane</keyword>
<name>A0A2K2FHX7_9CLOT</name>
<keyword evidence="8" id="KW-1185">Reference proteome</keyword>
<dbReference type="SUPFAM" id="SSF74650">
    <property type="entry name" value="Galactose mutarotase-like"/>
    <property type="match status" value="2"/>
</dbReference>
<dbReference type="GO" id="GO:0016757">
    <property type="term" value="F:glycosyltransferase activity"/>
    <property type="evidence" value="ECO:0007669"/>
    <property type="project" value="UniProtKB-KW"/>
</dbReference>
<dbReference type="InterPro" id="IPR010383">
    <property type="entry name" value="Glyco_hydrolase_94_b-supersand"/>
</dbReference>
<comment type="caution">
    <text evidence="7">The sequence shown here is derived from an EMBL/GenBank/DDBJ whole genome shotgun (WGS) entry which is preliminary data.</text>
</comment>
<evidence type="ECO:0000256" key="3">
    <source>
        <dbReference type="SAM" id="Phobius"/>
    </source>
</evidence>
<keyword evidence="2 7" id="KW-0808">Transferase</keyword>
<gene>
    <name evidence="7" type="ORF">CDQ84_11325</name>
</gene>
<feature type="domain" description="Glycosyl hydrolase 94 supersandwich" evidence="4">
    <location>
        <begin position="1636"/>
        <end position="1915"/>
    </location>
</feature>
<proteinExistence type="predicted"/>
<evidence type="ECO:0000259" key="6">
    <source>
        <dbReference type="Pfam" id="PF17167"/>
    </source>
</evidence>
<evidence type="ECO:0000256" key="2">
    <source>
        <dbReference type="ARBA" id="ARBA00022679"/>
    </source>
</evidence>
<feature type="transmembrane region" description="Helical" evidence="3">
    <location>
        <begin position="862"/>
        <end position="881"/>
    </location>
</feature>
<accession>A0A2K2FHX7</accession>
<feature type="domain" description="Glycosyl hydrolase 94 catalytic" evidence="6">
    <location>
        <begin position="2429"/>
        <end position="2853"/>
    </location>
</feature>
<dbReference type="InterPro" id="IPR033432">
    <property type="entry name" value="GH94_catalytic"/>
</dbReference>
<organism evidence="7 8">
    <name type="scientific">Clostridium thermosuccinogenes</name>
    <dbReference type="NCBI Taxonomy" id="84032"/>
    <lineage>
        <taxon>Bacteria</taxon>
        <taxon>Bacillati</taxon>
        <taxon>Bacillota</taxon>
        <taxon>Clostridia</taxon>
        <taxon>Eubacteriales</taxon>
        <taxon>Clostridiaceae</taxon>
        <taxon>Clostridium</taxon>
    </lineage>
</organism>
<dbReference type="Proteomes" id="UP000236151">
    <property type="component" value="Unassembled WGS sequence"/>
</dbReference>
<dbReference type="GO" id="GO:0005975">
    <property type="term" value="P:carbohydrate metabolic process"/>
    <property type="evidence" value="ECO:0007669"/>
    <property type="project" value="InterPro"/>
</dbReference>
<keyword evidence="1" id="KW-0328">Glycosyltransferase</keyword>
<dbReference type="InterPro" id="IPR037824">
    <property type="entry name" value="GH94N_2_NdvB"/>
</dbReference>
<dbReference type="CDD" id="cd11756">
    <property type="entry name" value="GH94N_ChvB_NdvB_1_like"/>
    <property type="match status" value="1"/>
</dbReference>
<dbReference type="Gene3D" id="2.60.420.10">
    <property type="entry name" value="Maltose phosphorylase, domain 3"/>
    <property type="match status" value="1"/>
</dbReference>
<dbReference type="EMBL" id="NIOJ01000028">
    <property type="protein sequence ID" value="PNT98393.1"/>
    <property type="molecule type" value="Genomic_DNA"/>
</dbReference>
<dbReference type="InterPro" id="IPR011013">
    <property type="entry name" value="Gal_mutarotase_sf_dom"/>
</dbReference>
<dbReference type="CDD" id="cd11753">
    <property type="entry name" value="GH94N_ChvB_NdvB_2_like"/>
    <property type="match status" value="1"/>
</dbReference>
<evidence type="ECO:0000313" key="8">
    <source>
        <dbReference type="Proteomes" id="UP000236151"/>
    </source>
</evidence>
<feature type="domain" description="Glycosyl hydrolase 94 supersandwich" evidence="4">
    <location>
        <begin position="2146"/>
        <end position="2416"/>
    </location>
</feature>
<protein>
    <submittedName>
        <fullName evidence="7">Glycosyl transferase</fullName>
    </submittedName>
</protein>
<dbReference type="Gene3D" id="1.50.10.10">
    <property type="match status" value="1"/>
</dbReference>
<evidence type="ECO:0000313" key="7">
    <source>
        <dbReference type="EMBL" id="PNT98393.1"/>
    </source>
</evidence>
<evidence type="ECO:0000259" key="5">
    <source>
        <dbReference type="Pfam" id="PF10091"/>
    </source>
</evidence>
<keyword evidence="3" id="KW-0472">Membrane</keyword>
<sequence>MVTVTYLILIGLIALLAILLLRRNGSKEDMHINSAILSPAEVEKHAVAVARSHVTKKGAKHSDWLASRVSKDYRYIYDTYKRMNHDISQGFPVPPAVEWLLDNFYIIEEQAKDIYRNLLRQNCCRLPVLKSGYLKGYPRIYAIASELVTHTDGNIDEKTLVNFVKSYQTQSLLSVAELWALPVMLRAALIRNIRYICEAVNESQNQRHKADELVNVINSDKDKDYDEMLAAYKQKFKDLDTIDSTFAVHLLRKLRDRDNGASLLLQYLEGKLIEQNSSTEAIASSEHQVQAARKVSIGNSIVSLKSISTMDWMEIFESLSQVERILRQDPSGVYGLMDFESRDYYRRVVEKMAKRCRVSETLIALKAVECASEALESANSKPEGAKTENPECHVGYYLIGKGRKKLEQKIGRRDRNLDTYVVDTRKRASCFFLGAIALITLLITVPFVYYAADKENYIGLAVILAAVVTLIPASDIAIAIINFIVTHMFEPAVLPKLELKDGVPEEFSTMVIVPTLLPNEKRVAELLRQMETNYLANKEKNIYFALVGDFKDAESEELPEDSKIVNAALSGVRELNEKYAKEGKTLFFFFHRHRQLNSVQGRWMGWERKRGAIIELNDLLRGSEKTSYSIMSCDVKEIPHVKYVITLDADTLMPIGSAKKLIGAIAHPMNRAIVDKETGVVVEGYGLLQPRIDINITSANSTMYSKIFAGQGGIDPYTTAVSDVYQDLFREGIFTGKGIYELDVFQGILKDAIPENAVLSHDLLEGSYIRAGLVSDISLVDGYPARYNSSSMRLHRWVRGDWQLLPWLGSKVKDRHGNRRKNPLSLISKWKILDNMRRSLINPSLFLLIILGVSIFPGNSLVWVGLALITAVFPTIMYLIGRLFAGGYQGSTGSGDSTVIRGFRASLYQSVLQIVFIAYQAYLMCDAISRTIIRVLFTRKNMLEWVTAADMEASLKNDLGSYWRRMCISPLAGIAVFILAFMLSSEAVLISAILLVLWGTAPYTAYMISLKQEKGIAKLDRQDIMELRRIARKTWRYFEDMVNAENNYLPPDNYQEDPPNGVAHRTSPTNIGLMLASTLCAWDLGYIGLKEMLKRLDDSVSVIEKLDKWQGHLYNWYDTLTLDVLRPAYVSTVDSGNFVGYLIVLAEGLKDLLSRNLFGNETLLGIRDTVALFNEENKETGMGIDVEMLDKLIMNHNFSIRELKSLVDKLLYDLSGNDISRHKVKKTVWGKKLLAMLKSFQADMTELFPLLEIEEEELVNLELNTGSADGRNSDNLSLTGLQKAYEEMHKKLLEKGSGAVGERRGSAADSVEQKVEVGQKNGKAIQLLEYGKESVFRTINDINDMIRRVSELAEATKFGPLFDHKKQLFSIGYNIEENRLTKAYYDLFASEARQASYIAVARGEVDKKHWFRLGRRLTMVDGYKGLVSWTGTMFEYFMPFLVMKNYENTLLDETYNFAVKAQKKYGMSRGIPWGTSESAYYSFDMKLNYQYKAFGVPELGLKRGLVNDMVVAPYATLLALNIDPVGVIKNIRELIKEGMDGPYGLYEAIDYTPSRLRHGEKCAIVRSFMVHHLGMSLLALDNYLNDNIIQERFHSNPVMRSAELLLQERMPEKALITKEFKEKLIPVKKIVQEEKEVIRKFGIPEGELPQMHIMSNGSYSVMVTDGGSGYSKIGDIAVSRWKGNIRGAASGTFVFVQNINSNTAWSTTYEPFNVVPEEYHVTFYPDKAVFRRKDGNIETRTDIIVSTEENAEIRRVTLTNHSQHNRILEVTSYFEVVLTPADADAAHPAFSNLFVTTEFVAEHNCLLAYRRPRSASQKPIMAMHCVTVEGEAVGNLQYETDRSKFIGRNRDISNPVAMGVDQPLSDTAGSVLDPIMSLRKRVTVQPGQSVRLSYIMAVGDKKEQLLEIAEKYSDPKVVDRAFELAWNRSQIELRYLGFKAEEVRLYLEMIPLILLPGPVRRKWAWAIEKNREGQAGLWKFGISGDVPIILITLKDTEETDMVARILKAHEYWRLKGLLVDLVILLQDESSYVQPLYNAVRDAISYSHARDMIGAKGGVFILDANTMEEKDIVLLYTVARIVLRGSAASIREELKTDLEKPVVPLLDINEVQEESIDSSEETVQHQDFDTSSLKYFNGIGGFGSDGREYVIYLRDGVHTYAPWINVISNNKFGFIVSESGGGYTWSENSRENKLTPWSNDPVSDIPGEIFYVRDENTGRYWSITPMPIRGAGDYIIRHGWGYSVFEHSCNGLEQSLTEFVPVDDPVKICMVRLKNTTDAVKNLSVTYYIRPVLGVNENTTAQYITTGIHKESGMMLLTNTFNPDFPDRIAFMDVSEQVRSITGDRTEFIGLRGSLRNPEALRRTELSGKVGAGLDPCGAVQVKASLEPGQERTIVFLLGQAASMEEALQVASKYKNPETAEDALNKVKSYWLNKLGAIQVKTPDDSINIMLNGWLQYQVVACRLWARSAFYQSGGAYGYRDQLQDVMAVVYTWPELTRKQILLHASHQFLEGDVQHWWHPGADKGIRTRYSDDYLWLPYVTIDYIRNTGDWNILDEVAGYLEDEPLAEDEDERYNIPRISAQKSNIYEHCIRAIENGLKFGPHGIPLIGCGDWNDGMNTVGNKGKGESVWLGWFLYTILNNFIPICMRRGDKERAERYRKAAQDIVDAIENNAWDGSWYRRAYFDDGTPLGSAQNAECRIDSLSQSWSAISGAGKQSRVDEAMHAVENYLVDREVGIIKLLTPPFDSSELQPGYIKGYVPGVRENGGQYTHAAVWTVMAFAKLGEGDTAGNLYHMINPINHARTPMESSRYRVEPYVMAADVYAVHPNVGRGGWTWYTGAAGWMYRVGLEHILGIRKEENKILFNPCIPSTWKEYSIKYRFGAAVYEITIKNPEAVNKGVKSVSLDGKKLEEAVLPLTDDGLEHQVEVIMG</sequence>
<dbReference type="InterPro" id="IPR052047">
    <property type="entry name" value="GH94_Enzymes"/>
</dbReference>
<dbReference type="InterPro" id="IPR019282">
    <property type="entry name" value="Glycoamylase-like_cons_dom"/>
</dbReference>
<dbReference type="InterPro" id="IPR008928">
    <property type="entry name" value="6-hairpin_glycosidase_sf"/>
</dbReference>
<reference evidence="7 8" key="1">
    <citation type="submission" date="2017-06" db="EMBL/GenBank/DDBJ databases">
        <title>Investigating the central metabolism of Clostridium thermosuccinogenes.</title>
        <authorList>
            <person name="Koendjbiharie J.G."/>
            <person name="van Kranenburg R."/>
        </authorList>
    </citation>
    <scope>NUCLEOTIDE SEQUENCE [LARGE SCALE GENOMIC DNA]</scope>
    <source>
        <strain evidence="7 8">DSM 5806</strain>
    </source>
</reference>
<dbReference type="InterPro" id="IPR012341">
    <property type="entry name" value="6hp_glycosidase-like_sf"/>
</dbReference>
<feature type="transmembrane region" description="Helical" evidence="3">
    <location>
        <begin position="458"/>
        <end position="485"/>
    </location>
</feature>
<feature type="transmembrane region" description="Helical" evidence="3">
    <location>
        <begin position="6"/>
        <end position="22"/>
    </location>
</feature>
<keyword evidence="3" id="KW-1133">Transmembrane helix</keyword>
<dbReference type="PANTHER" id="PTHR37469">
    <property type="entry name" value="CELLOBIONIC ACID PHOSPHORYLASE-RELATED"/>
    <property type="match status" value="1"/>
</dbReference>
<dbReference type="PANTHER" id="PTHR37469:SF2">
    <property type="entry name" value="CELLOBIONIC ACID PHOSPHORYLASE"/>
    <property type="match status" value="1"/>
</dbReference>
<dbReference type="GO" id="GO:0030246">
    <property type="term" value="F:carbohydrate binding"/>
    <property type="evidence" value="ECO:0007669"/>
    <property type="project" value="InterPro"/>
</dbReference>
<feature type="transmembrane region" description="Helical" evidence="3">
    <location>
        <begin position="839"/>
        <end position="856"/>
    </location>
</feature>
<dbReference type="Gene3D" id="2.70.98.40">
    <property type="entry name" value="Glycoside hydrolase, family 65, N-terminal domain"/>
    <property type="match status" value="2"/>
</dbReference>
<feature type="domain" description="Glycoamylase-like" evidence="5">
    <location>
        <begin position="1384"/>
        <end position="1597"/>
    </location>
</feature>
<dbReference type="Gene3D" id="1.50.10.140">
    <property type="match status" value="2"/>
</dbReference>